<comment type="caution">
    <text evidence="3">The sequence shown here is derived from an EMBL/GenBank/DDBJ whole genome shotgun (WGS) entry which is preliminary data.</text>
</comment>
<dbReference type="EMBL" id="ACBY02000023">
    <property type="protein sequence ID" value="EFB76240.1"/>
    <property type="molecule type" value="Genomic_DNA"/>
</dbReference>
<protein>
    <submittedName>
        <fullName evidence="3">Relaxase/mobilization nuclease domain protein</fullName>
    </submittedName>
</protein>
<dbReference type="InterPro" id="IPR005094">
    <property type="entry name" value="Endonuclease_MobA/VirD2"/>
</dbReference>
<feature type="coiled-coil region" evidence="1">
    <location>
        <begin position="379"/>
        <end position="436"/>
    </location>
</feature>
<keyword evidence="4" id="KW-1185">Reference proteome</keyword>
<organism evidence="3 4">
    <name type="scientific">Subdoligranulum variabile DSM 15176</name>
    <dbReference type="NCBI Taxonomy" id="411471"/>
    <lineage>
        <taxon>Bacteria</taxon>
        <taxon>Bacillati</taxon>
        <taxon>Bacillota</taxon>
        <taxon>Clostridia</taxon>
        <taxon>Eubacteriales</taxon>
        <taxon>Oscillospiraceae</taxon>
        <taxon>Subdoligranulum</taxon>
    </lineage>
</organism>
<dbReference type="Pfam" id="PF03432">
    <property type="entry name" value="Relaxase"/>
    <property type="match status" value="1"/>
</dbReference>
<accession>D1PNV5</accession>
<sequence length="464" mass="54184">MSKMAVTKIWPVKGRLDAVIRYAGNEEKTRLPDLTGLSAGKDDLSDVLKYAANDAKTTRESQLFVSGVNCVPEIARQQMELTKQQFGKTGGTVAFHAYQSFRPGEVTPKQCHAIGVELAKRVWGDRFQVLVATHLNTDCCHNHFVIDSVSFVDGKRYNDCKKTYRALQDASDELCREQGLSVVDKKGAHRVPRNLYLAEKAGEPTRYNVMRQDIDLAILRSETPRDLPRILRKMGYEVDFNPNHKYPTIKLPHERRAVRFKTLGEEYTPQAMAQRIQQNHAMGIFKRMEIYNKRYPPVHPHYQKLRQDFRKAIMEAFGIYRTYLYYCYLLGKLPTTTPNYRPPHPAMREDYRRWAEIEKQLHLLERYSLNTAEDVAAFTSEQEQKLSDLEARRAKCRNRLRRCRNPTECEALHTEKDELTKQITETRKELKTAQQIPARVKRMRENIQLLNDREQQRTAHQKER</sequence>
<gene>
    <name evidence="3" type="ORF">SUBVAR_06026</name>
</gene>
<dbReference type="OrthoDB" id="9762440at2"/>
<dbReference type="AlphaFoldDB" id="D1PNV5"/>
<evidence type="ECO:0000256" key="1">
    <source>
        <dbReference type="SAM" id="Coils"/>
    </source>
</evidence>
<reference evidence="3" key="1">
    <citation type="submission" date="2009-12" db="EMBL/GenBank/DDBJ databases">
        <authorList>
            <person name="Weinstock G."/>
            <person name="Sodergren E."/>
            <person name="Clifton S."/>
            <person name="Fulton L."/>
            <person name="Fulton B."/>
            <person name="Courtney L."/>
            <person name="Fronick C."/>
            <person name="Harrison M."/>
            <person name="Strong C."/>
            <person name="Farmer C."/>
            <person name="Delahaunty K."/>
            <person name="Markovic C."/>
            <person name="Hall O."/>
            <person name="Minx P."/>
            <person name="Tomlinson C."/>
            <person name="Mitreva M."/>
            <person name="Nelson J."/>
            <person name="Hou S."/>
            <person name="Wollam A."/>
            <person name="Pepin K.H."/>
            <person name="Johnson M."/>
            <person name="Bhonagiri V."/>
            <person name="Nash W.E."/>
            <person name="Warren W."/>
            <person name="Chinwalla A."/>
            <person name="Mardis E.R."/>
            <person name="Wilson R.K."/>
        </authorList>
    </citation>
    <scope>NUCLEOTIDE SEQUENCE [LARGE SCALE GENOMIC DNA]</scope>
    <source>
        <strain evidence="3">DSM 15176</strain>
    </source>
</reference>
<keyword evidence="1" id="KW-0175">Coiled coil</keyword>
<evidence type="ECO:0000259" key="2">
    <source>
        <dbReference type="Pfam" id="PF03432"/>
    </source>
</evidence>
<name>D1PNV5_9FIRM</name>
<evidence type="ECO:0000313" key="3">
    <source>
        <dbReference type="EMBL" id="EFB76240.1"/>
    </source>
</evidence>
<evidence type="ECO:0000313" key="4">
    <source>
        <dbReference type="Proteomes" id="UP000003438"/>
    </source>
</evidence>
<dbReference type="STRING" id="411471.SUBVAR_06026"/>
<feature type="domain" description="MobA/VirD2-like nuclease" evidence="2">
    <location>
        <begin position="50"/>
        <end position="180"/>
    </location>
</feature>
<dbReference type="Proteomes" id="UP000003438">
    <property type="component" value="Unassembled WGS sequence"/>
</dbReference>
<dbReference type="HOGENOM" id="CLU_031118_6_1_9"/>
<proteinExistence type="predicted"/>
<dbReference type="eggNOG" id="COG3843">
    <property type="taxonomic scope" value="Bacteria"/>
</dbReference>